<dbReference type="Gene3D" id="3.40.50.360">
    <property type="match status" value="1"/>
</dbReference>
<sequence length="177" mass="19053">MKVSKRILAISGSLRQGSSNYNILRLFEKLAPGNIEYFIYDQLVQIPPFDPSFDNESAAGAVFELRNLIEKADGIIICTPEYAFGIPGQLKNALDWTVSSGSFSGKPTALITASTGGENAHPALLKVLGALDADLSESTTLLISFIRSKMDASGNITDAETAEKLNAVFEALLLRIK</sequence>
<dbReference type="Pfam" id="PF03358">
    <property type="entry name" value="FMN_red"/>
    <property type="match status" value="1"/>
</dbReference>
<evidence type="ECO:0000259" key="1">
    <source>
        <dbReference type="Pfam" id="PF03358"/>
    </source>
</evidence>
<evidence type="ECO:0000313" key="3">
    <source>
        <dbReference type="Proteomes" id="UP000215002"/>
    </source>
</evidence>
<dbReference type="AlphaFoldDB" id="A0A223NYA7"/>
<dbReference type="InterPro" id="IPR029039">
    <property type="entry name" value="Flavoprotein-like_sf"/>
</dbReference>
<organism evidence="2 3">
    <name type="scientific">Mucilaginibacter xinganensis</name>
    <dbReference type="NCBI Taxonomy" id="1234841"/>
    <lineage>
        <taxon>Bacteria</taxon>
        <taxon>Pseudomonadati</taxon>
        <taxon>Bacteroidota</taxon>
        <taxon>Sphingobacteriia</taxon>
        <taxon>Sphingobacteriales</taxon>
        <taxon>Sphingobacteriaceae</taxon>
        <taxon>Mucilaginibacter</taxon>
    </lineage>
</organism>
<dbReference type="GO" id="GO:0010181">
    <property type="term" value="F:FMN binding"/>
    <property type="evidence" value="ECO:0007669"/>
    <property type="project" value="TreeGrafter"/>
</dbReference>
<accession>A0A223NYA7</accession>
<dbReference type="SUPFAM" id="SSF52218">
    <property type="entry name" value="Flavoproteins"/>
    <property type="match status" value="1"/>
</dbReference>
<gene>
    <name evidence="2" type="ORF">MuYL_2984</name>
</gene>
<dbReference type="EMBL" id="CP022743">
    <property type="protein sequence ID" value="ASU34869.1"/>
    <property type="molecule type" value="Genomic_DNA"/>
</dbReference>
<feature type="domain" description="NADPH-dependent FMN reductase-like" evidence="1">
    <location>
        <begin position="6"/>
        <end position="133"/>
    </location>
</feature>
<dbReference type="GO" id="GO:0016491">
    <property type="term" value="F:oxidoreductase activity"/>
    <property type="evidence" value="ECO:0007669"/>
    <property type="project" value="InterPro"/>
</dbReference>
<protein>
    <submittedName>
        <fullName evidence="2">Flavoprotein</fullName>
    </submittedName>
</protein>
<dbReference type="PANTHER" id="PTHR30543:SF21">
    <property type="entry name" value="NAD(P)H-DEPENDENT FMN REDUCTASE LOT6"/>
    <property type="match status" value="1"/>
</dbReference>
<dbReference type="Proteomes" id="UP000215002">
    <property type="component" value="Chromosome"/>
</dbReference>
<dbReference type="GO" id="GO:0005829">
    <property type="term" value="C:cytosol"/>
    <property type="evidence" value="ECO:0007669"/>
    <property type="project" value="TreeGrafter"/>
</dbReference>
<dbReference type="PANTHER" id="PTHR30543">
    <property type="entry name" value="CHROMATE REDUCTASE"/>
    <property type="match status" value="1"/>
</dbReference>
<dbReference type="RefSeq" id="WP_094571157.1">
    <property type="nucleotide sequence ID" value="NZ_CP022743.1"/>
</dbReference>
<evidence type="ECO:0000313" key="2">
    <source>
        <dbReference type="EMBL" id="ASU34869.1"/>
    </source>
</evidence>
<proteinExistence type="predicted"/>
<dbReference type="OrthoDB" id="9812295at2"/>
<dbReference type="InterPro" id="IPR050712">
    <property type="entry name" value="NAD(P)H-dep_reductase"/>
</dbReference>
<dbReference type="InterPro" id="IPR005025">
    <property type="entry name" value="FMN_Rdtase-like_dom"/>
</dbReference>
<reference evidence="2 3" key="1">
    <citation type="submission" date="2017-08" db="EMBL/GenBank/DDBJ databases">
        <title>Complete genome sequence of Mucilaginibacter sp. strain BJC16-A31.</title>
        <authorList>
            <consortium name="Henan University of Science and Technology"/>
            <person name="You X."/>
        </authorList>
    </citation>
    <scope>NUCLEOTIDE SEQUENCE [LARGE SCALE GENOMIC DNA]</scope>
    <source>
        <strain evidence="2 3">BJC16-A31</strain>
    </source>
</reference>
<keyword evidence="3" id="KW-1185">Reference proteome</keyword>
<name>A0A223NYA7_9SPHI</name>
<dbReference type="KEGG" id="muc:MuYL_2984"/>